<proteinExistence type="predicted"/>
<reference evidence="2" key="1">
    <citation type="journal article" date="2014" name="Nat. Commun.">
        <title>The emerging biofuel crop Camelina sativa retains a highly undifferentiated hexaploid genome structure.</title>
        <authorList>
            <person name="Kagale S."/>
            <person name="Koh C."/>
            <person name="Nixon J."/>
            <person name="Bollina V."/>
            <person name="Clarke W.E."/>
            <person name="Tuteja R."/>
            <person name="Spillane C."/>
            <person name="Robinson S.J."/>
            <person name="Links M.G."/>
            <person name="Clarke C."/>
            <person name="Higgins E.E."/>
            <person name="Huebert T."/>
            <person name="Sharpe A.G."/>
            <person name="Parkin I.A."/>
        </authorList>
    </citation>
    <scope>NUCLEOTIDE SEQUENCE [LARGE SCALE GENOMIC DNA]</scope>
    <source>
        <strain evidence="2">cv. DH55</strain>
    </source>
</reference>
<protein>
    <submittedName>
        <fullName evidence="3">Uncharacterized protein LOC104704785</fullName>
    </submittedName>
</protein>
<evidence type="ECO:0000313" key="2">
    <source>
        <dbReference type="Proteomes" id="UP000694864"/>
    </source>
</evidence>
<keyword evidence="1" id="KW-1133">Transmembrane helix</keyword>
<keyword evidence="1" id="KW-0472">Membrane</keyword>
<gene>
    <name evidence="3" type="primary">LOC104704785</name>
</gene>
<keyword evidence="1" id="KW-0812">Transmembrane</keyword>
<organism evidence="2 3">
    <name type="scientific">Camelina sativa</name>
    <name type="common">False flax</name>
    <name type="synonym">Myagrum sativum</name>
    <dbReference type="NCBI Taxonomy" id="90675"/>
    <lineage>
        <taxon>Eukaryota</taxon>
        <taxon>Viridiplantae</taxon>
        <taxon>Streptophyta</taxon>
        <taxon>Embryophyta</taxon>
        <taxon>Tracheophyta</taxon>
        <taxon>Spermatophyta</taxon>
        <taxon>Magnoliopsida</taxon>
        <taxon>eudicotyledons</taxon>
        <taxon>Gunneridae</taxon>
        <taxon>Pentapetalae</taxon>
        <taxon>rosids</taxon>
        <taxon>malvids</taxon>
        <taxon>Brassicales</taxon>
        <taxon>Brassicaceae</taxon>
        <taxon>Camelineae</taxon>
        <taxon>Camelina</taxon>
    </lineage>
</organism>
<name>A0ABM0T0V5_CAMSA</name>
<dbReference type="Pfam" id="PF06651">
    <property type="entry name" value="DUF1163"/>
    <property type="match status" value="1"/>
</dbReference>
<keyword evidence="2" id="KW-1185">Reference proteome</keyword>
<dbReference type="PANTHER" id="PTHR31125:SF8">
    <property type="entry name" value="F20P5.22 PROTEIN"/>
    <property type="match status" value="1"/>
</dbReference>
<dbReference type="GeneID" id="104704785"/>
<dbReference type="PANTHER" id="PTHR31125">
    <property type="entry name" value="F20P5.22 PROTEIN-RELATED"/>
    <property type="match status" value="1"/>
</dbReference>
<feature type="transmembrane region" description="Helical" evidence="1">
    <location>
        <begin position="12"/>
        <end position="31"/>
    </location>
</feature>
<sequence length="198" mass="22267">MAQKEQITSEKVGSVVLYVILAAVLIFLYVFTIEESNRKIRVPATELASMDFTVHNITETRLSANWDLSIRIPGDLPGYYICLQGDVQASLLYKNVTLAISTPQKYNDLKYYNPQILKLSANVTEEDICGLIGKDIINDVKERKEVKFGLQFSLTDCRKKSTGVMSYACNEATLRFEPDSESEMKATVFGKHPTCTSF</sequence>
<dbReference type="RefSeq" id="XP_010419119.1">
    <property type="nucleotide sequence ID" value="XM_010420817.1"/>
</dbReference>
<evidence type="ECO:0000313" key="3">
    <source>
        <dbReference type="RefSeq" id="XP_010419119.1"/>
    </source>
</evidence>
<dbReference type="InterPro" id="IPR009544">
    <property type="entry name" value="DUF1163"/>
</dbReference>
<dbReference type="Proteomes" id="UP000694864">
    <property type="component" value="Chromosome 7"/>
</dbReference>
<evidence type="ECO:0000256" key="1">
    <source>
        <dbReference type="SAM" id="Phobius"/>
    </source>
</evidence>
<reference evidence="3" key="2">
    <citation type="submission" date="2025-08" db="UniProtKB">
        <authorList>
            <consortium name="RefSeq"/>
        </authorList>
    </citation>
    <scope>IDENTIFICATION</scope>
    <source>
        <tissue evidence="3">Leaf</tissue>
    </source>
</reference>
<accession>A0ABM0T0V5</accession>